<evidence type="ECO:0000313" key="2">
    <source>
        <dbReference type="EMBL" id="KAG5272138.1"/>
    </source>
</evidence>
<dbReference type="AlphaFoldDB" id="A0AAV6GAG4"/>
<reference evidence="2" key="1">
    <citation type="submission" date="2020-10" db="EMBL/GenBank/DDBJ databases">
        <title>Chromosome-scale genome assembly of the Allis shad, Alosa alosa.</title>
        <authorList>
            <person name="Margot Z."/>
            <person name="Christophe K."/>
            <person name="Cabau C."/>
            <person name="Louis A."/>
            <person name="Berthelot C."/>
            <person name="Parey E."/>
            <person name="Roest Crollius H."/>
            <person name="Montfort J."/>
            <person name="Robinson-Rechavi M."/>
            <person name="Bucao C."/>
            <person name="Bouchez O."/>
            <person name="Gislard M."/>
            <person name="Lluch J."/>
            <person name="Milhes M."/>
            <person name="Lampietro C."/>
            <person name="Lopez Roques C."/>
            <person name="Donnadieu C."/>
            <person name="Braasch I."/>
            <person name="Desvignes T."/>
            <person name="Postlethwait J."/>
            <person name="Bobe J."/>
            <person name="Guiguen Y."/>
        </authorList>
    </citation>
    <scope>NUCLEOTIDE SEQUENCE</scope>
    <source>
        <strain evidence="2">M-15738</strain>
        <tissue evidence="2">Blood</tissue>
    </source>
</reference>
<feature type="region of interest" description="Disordered" evidence="1">
    <location>
        <begin position="1"/>
        <end position="31"/>
    </location>
</feature>
<evidence type="ECO:0000256" key="1">
    <source>
        <dbReference type="SAM" id="MobiDB-lite"/>
    </source>
</evidence>
<evidence type="ECO:0000313" key="3">
    <source>
        <dbReference type="Proteomes" id="UP000823561"/>
    </source>
</evidence>
<dbReference type="EMBL" id="JADWDJ010000012">
    <property type="protein sequence ID" value="KAG5272138.1"/>
    <property type="molecule type" value="Genomic_DNA"/>
</dbReference>
<comment type="caution">
    <text evidence="2">The sequence shown here is derived from an EMBL/GenBank/DDBJ whole genome shotgun (WGS) entry which is preliminary data.</text>
</comment>
<feature type="compositionally biased region" description="Basic and acidic residues" evidence="1">
    <location>
        <begin position="1"/>
        <end position="21"/>
    </location>
</feature>
<sequence length="218" mass="23584">MCKTKQNADGRKEKSPEKTAEPRPSYPTAHQVIRSPGPLILQPIRSSGPQALLSYSPSGYQVPSPLILQPIRLSALLSYSPSGYQVPSPLILQPIRLSALLSYSPSGYQVPRPSYPTAHQVIRSPGPLILQPIRLSGPQALLSYSPSGYQVPSHPAATDRIEGGGAGADRVLTQKTHCCICELKRMCDNSCNSTVSNYAPMCFQCFSDRANGQMHPSL</sequence>
<protein>
    <submittedName>
        <fullName evidence="2">Uncharacterized protein</fullName>
    </submittedName>
</protein>
<gene>
    <name evidence="2" type="ORF">AALO_G00162070</name>
</gene>
<keyword evidence="3" id="KW-1185">Reference proteome</keyword>
<accession>A0AAV6GAG4</accession>
<proteinExistence type="predicted"/>
<name>A0AAV6GAG4_9TELE</name>
<organism evidence="2 3">
    <name type="scientific">Alosa alosa</name>
    <name type="common">allis shad</name>
    <dbReference type="NCBI Taxonomy" id="278164"/>
    <lineage>
        <taxon>Eukaryota</taxon>
        <taxon>Metazoa</taxon>
        <taxon>Chordata</taxon>
        <taxon>Craniata</taxon>
        <taxon>Vertebrata</taxon>
        <taxon>Euteleostomi</taxon>
        <taxon>Actinopterygii</taxon>
        <taxon>Neopterygii</taxon>
        <taxon>Teleostei</taxon>
        <taxon>Clupei</taxon>
        <taxon>Clupeiformes</taxon>
        <taxon>Clupeoidei</taxon>
        <taxon>Clupeidae</taxon>
        <taxon>Alosa</taxon>
    </lineage>
</organism>
<dbReference type="Proteomes" id="UP000823561">
    <property type="component" value="Chromosome 12"/>
</dbReference>